<dbReference type="Proteomes" id="UP000265520">
    <property type="component" value="Unassembled WGS sequence"/>
</dbReference>
<dbReference type="AlphaFoldDB" id="A0A392PN54"/>
<name>A0A392PN54_9FABA</name>
<dbReference type="EMBL" id="LXQA010088523">
    <property type="protein sequence ID" value="MCI13521.1"/>
    <property type="molecule type" value="Genomic_DNA"/>
</dbReference>
<evidence type="ECO:0000313" key="2">
    <source>
        <dbReference type="Proteomes" id="UP000265520"/>
    </source>
</evidence>
<protein>
    <submittedName>
        <fullName evidence="1">Fringe-like protein</fullName>
    </submittedName>
</protein>
<keyword evidence="2" id="KW-1185">Reference proteome</keyword>
<dbReference type="Pfam" id="PF04646">
    <property type="entry name" value="DUF604"/>
    <property type="match status" value="1"/>
</dbReference>
<feature type="non-terminal residue" evidence="1">
    <location>
        <position position="1"/>
    </location>
</feature>
<evidence type="ECO:0000313" key="1">
    <source>
        <dbReference type="EMBL" id="MCI13521.1"/>
    </source>
</evidence>
<sequence length="176" mass="20724">PIRPSWSTSCGPTSVIAPPRCSATYISKDEQSTIPAALNEICEARLRELEMPTRTFLNWYRRADYTAYAFNTRPVTKHPCQKAFLFYMNRTRYDPVKKQVISTYSRYKSKPPYCRWKMDSPEDIDSIVVSKRPDPLRWQRVRMLGNSNYYIFEALSHTQILDISLILMSHCYEFET</sequence>
<accession>A0A392PN54</accession>
<reference evidence="1 2" key="1">
    <citation type="journal article" date="2018" name="Front. Plant Sci.">
        <title>Red Clover (Trifolium pratense) and Zigzag Clover (T. medium) - A Picture of Genomic Similarities and Differences.</title>
        <authorList>
            <person name="Dluhosova J."/>
            <person name="Istvanek J."/>
            <person name="Nedelnik J."/>
            <person name="Repkova J."/>
        </authorList>
    </citation>
    <scope>NUCLEOTIDE SEQUENCE [LARGE SCALE GENOMIC DNA]</scope>
    <source>
        <strain evidence="2">cv. 10/8</strain>
        <tissue evidence="1">Leaf</tissue>
    </source>
</reference>
<organism evidence="1 2">
    <name type="scientific">Trifolium medium</name>
    <dbReference type="NCBI Taxonomy" id="97028"/>
    <lineage>
        <taxon>Eukaryota</taxon>
        <taxon>Viridiplantae</taxon>
        <taxon>Streptophyta</taxon>
        <taxon>Embryophyta</taxon>
        <taxon>Tracheophyta</taxon>
        <taxon>Spermatophyta</taxon>
        <taxon>Magnoliopsida</taxon>
        <taxon>eudicotyledons</taxon>
        <taxon>Gunneridae</taxon>
        <taxon>Pentapetalae</taxon>
        <taxon>rosids</taxon>
        <taxon>fabids</taxon>
        <taxon>Fabales</taxon>
        <taxon>Fabaceae</taxon>
        <taxon>Papilionoideae</taxon>
        <taxon>50 kb inversion clade</taxon>
        <taxon>NPAAA clade</taxon>
        <taxon>Hologalegina</taxon>
        <taxon>IRL clade</taxon>
        <taxon>Trifolieae</taxon>
        <taxon>Trifolium</taxon>
    </lineage>
</organism>
<dbReference type="InterPro" id="IPR006740">
    <property type="entry name" value="DUF604"/>
</dbReference>
<dbReference type="PANTHER" id="PTHR10811">
    <property type="entry name" value="FRINGE-RELATED"/>
    <property type="match status" value="1"/>
</dbReference>
<comment type="caution">
    <text evidence="1">The sequence shown here is derived from an EMBL/GenBank/DDBJ whole genome shotgun (WGS) entry which is preliminary data.</text>
</comment>
<proteinExistence type="predicted"/>